<comment type="catalytic activity">
    <reaction evidence="8 9">
        <text>[phosphate](n) + ATP = [phosphate](n+1) + ADP</text>
        <dbReference type="Rhea" id="RHEA:19573"/>
        <dbReference type="Rhea" id="RHEA-COMP:9859"/>
        <dbReference type="Rhea" id="RHEA-COMP:14280"/>
        <dbReference type="ChEBI" id="CHEBI:16838"/>
        <dbReference type="ChEBI" id="CHEBI:30616"/>
        <dbReference type="ChEBI" id="CHEBI:456216"/>
        <dbReference type="EC" id="2.7.4.1"/>
    </reaction>
</comment>
<dbReference type="NCBIfam" id="NF003918">
    <property type="entry name" value="PRK05443.1-2"/>
    <property type="match status" value="1"/>
</dbReference>
<gene>
    <name evidence="8" type="primary">ppk</name>
    <name evidence="15" type="ORF">HF964_00625</name>
</gene>
<dbReference type="InterPro" id="IPR041108">
    <property type="entry name" value="PP_kinase_C_1"/>
</dbReference>
<feature type="domain" description="Polyphosphate kinase C-terminal" evidence="13">
    <location>
        <begin position="508"/>
        <end position="680"/>
    </location>
</feature>
<feature type="binding site" evidence="8">
    <location>
        <position position="410"/>
    </location>
    <ligand>
        <name>Mg(2+)</name>
        <dbReference type="ChEBI" id="CHEBI:18420"/>
    </ligand>
</feature>
<evidence type="ECO:0000259" key="14">
    <source>
        <dbReference type="Pfam" id="PF17941"/>
    </source>
</evidence>
<dbReference type="PIRSF" id="PIRSF015589">
    <property type="entry name" value="PP_kinase"/>
    <property type="match status" value="1"/>
</dbReference>
<comment type="PTM">
    <text evidence="8 9">An intermediate of this reaction is the autophosphorylated ppk in which a phosphate is covalently linked to a histidine residue through a N-P bond.</text>
</comment>
<keyword evidence="1 8" id="KW-0597">Phosphoprotein</keyword>
<dbReference type="Gene3D" id="3.30.1840.10">
    <property type="entry name" value="Polyphosphate kinase middle domain"/>
    <property type="match status" value="1"/>
</dbReference>
<dbReference type="CDD" id="cd09165">
    <property type="entry name" value="PLDc_PaPPK1_C1_like"/>
    <property type="match status" value="1"/>
</dbReference>
<evidence type="ECO:0000313" key="16">
    <source>
        <dbReference type="Proteomes" id="UP000549765"/>
    </source>
</evidence>
<comment type="similarity">
    <text evidence="8 9">Belongs to the polyphosphate kinase 1 (PPK1) family.</text>
</comment>
<dbReference type="Proteomes" id="UP000549765">
    <property type="component" value="Unassembled WGS sequence"/>
</dbReference>
<dbReference type="CDD" id="cd09168">
    <property type="entry name" value="PLDc_PaPPK1_C2_like"/>
    <property type="match status" value="1"/>
</dbReference>
<feature type="binding site" evidence="8">
    <location>
        <position position="569"/>
    </location>
    <ligand>
        <name>ATP</name>
        <dbReference type="ChEBI" id="CHEBI:30616"/>
    </ligand>
</feature>
<keyword evidence="16" id="KW-1185">Reference proteome</keyword>
<dbReference type="InterPro" id="IPR024953">
    <property type="entry name" value="PP_kinase_middle"/>
</dbReference>
<dbReference type="Pfam" id="PF17941">
    <property type="entry name" value="PP_kinase_C_1"/>
    <property type="match status" value="1"/>
</dbReference>
<feature type="binding site" evidence="8">
    <location>
        <position position="473"/>
    </location>
    <ligand>
        <name>ATP</name>
        <dbReference type="ChEBI" id="CHEBI:30616"/>
    </ligand>
</feature>
<comment type="caution">
    <text evidence="15">The sequence shown here is derived from an EMBL/GenBank/DDBJ whole genome shotgun (WGS) entry which is preliminary data.</text>
</comment>
<dbReference type="InterPro" id="IPR025200">
    <property type="entry name" value="PPK_C_dom2"/>
</dbReference>
<dbReference type="InterPro" id="IPR036830">
    <property type="entry name" value="PP_kinase_middle_dom_sf"/>
</dbReference>
<evidence type="ECO:0000256" key="5">
    <source>
        <dbReference type="ARBA" id="ARBA00022777"/>
    </source>
</evidence>
<evidence type="ECO:0000259" key="12">
    <source>
        <dbReference type="Pfam" id="PF13089"/>
    </source>
</evidence>
<comment type="function">
    <text evidence="8 9">Catalyzes the reversible transfer of the terminal phosphate of ATP to form a long-chain polyphosphate (polyP).</text>
</comment>
<protein>
    <recommendedName>
        <fullName evidence="8 9">Polyphosphate kinase</fullName>
        <ecNumber evidence="8 9">2.7.4.1</ecNumber>
    </recommendedName>
    <alternativeName>
        <fullName evidence="8">ATP-polyphosphate phosphotransferase</fullName>
    </alternativeName>
    <alternativeName>
        <fullName evidence="8">Polyphosphoric acid kinase</fullName>
    </alternativeName>
</protein>
<dbReference type="NCBIfam" id="NF003917">
    <property type="entry name" value="PRK05443.1-1"/>
    <property type="match status" value="1"/>
</dbReference>
<comment type="cofactor">
    <cofactor evidence="8">
        <name>Mg(2+)</name>
        <dbReference type="ChEBI" id="CHEBI:18420"/>
    </cofactor>
</comment>
<dbReference type="NCBIfam" id="NF003921">
    <property type="entry name" value="PRK05443.2-2"/>
    <property type="match status" value="1"/>
</dbReference>
<evidence type="ECO:0000256" key="4">
    <source>
        <dbReference type="ARBA" id="ARBA00022741"/>
    </source>
</evidence>
<keyword evidence="6 8" id="KW-0067">ATP-binding</keyword>
<dbReference type="SUPFAM" id="SSF143724">
    <property type="entry name" value="PHP14-like"/>
    <property type="match status" value="1"/>
</dbReference>
<dbReference type="AlphaFoldDB" id="A0A7X6N262"/>
<evidence type="ECO:0000256" key="8">
    <source>
        <dbReference type="HAMAP-Rule" id="MF_00347"/>
    </source>
</evidence>
<proteinExistence type="inferred from homology"/>
<accession>A0A7X6N262</accession>
<dbReference type="GO" id="GO:0006799">
    <property type="term" value="P:polyphosphate biosynthetic process"/>
    <property type="evidence" value="ECO:0007669"/>
    <property type="project" value="UniProtKB-UniRule"/>
</dbReference>
<evidence type="ECO:0000256" key="10">
    <source>
        <dbReference type="SAM" id="MobiDB-lite"/>
    </source>
</evidence>
<feature type="domain" description="Polyphosphate kinase C-terminal" evidence="14">
    <location>
        <begin position="336"/>
        <end position="501"/>
    </location>
</feature>
<dbReference type="HAMAP" id="MF_00347">
    <property type="entry name" value="Polyphosphate_kinase"/>
    <property type="match status" value="1"/>
</dbReference>
<reference evidence="15 16" key="1">
    <citation type="submission" date="2020-04" db="EMBL/GenBank/DDBJ databases">
        <title>MicrobeNet Type strains.</title>
        <authorList>
            <person name="Nicholson A.C."/>
        </authorList>
    </citation>
    <scope>NUCLEOTIDE SEQUENCE [LARGE SCALE GENOMIC DNA]</scope>
    <source>
        <strain evidence="15 16">CCUG 61472</strain>
    </source>
</reference>
<dbReference type="RefSeq" id="WP_168721122.1">
    <property type="nucleotide sequence ID" value="NZ_JAAXPN010000001.1"/>
</dbReference>
<dbReference type="FunFam" id="3.30.870.10:FF:000001">
    <property type="entry name" value="Polyphosphate kinase"/>
    <property type="match status" value="1"/>
</dbReference>
<keyword evidence="7 8" id="KW-0460">Magnesium</keyword>
<organism evidence="15 16">
    <name type="scientific">Periweissella fabalis</name>
    <dbReference type="NCBI Taxonomy" id="1070421"/>
    <lineage>
        <taxon>Bacteria</taxon>
        <taxon>Bacillati</taxon>
        <taxon>Bacillota</taxon>
        <taxon>Bacilli</taxon>
        <taxon>Lactobacillales</taxon>
        <taxon>Lactobacillaceae</taxon>
        <taxon>Periweissella</taxon>
    </lineage>
</organism>
<dbReference type="SUPFAM" id="SSF140356">
    <property type="entry name" value="PPK N-terminal domain-like"/>
    <property type="match status" value="1"/>
</dbReference>
<feature type="binding site" evidence="8">
    <location>
        <position position="597"/>
    </location>
    <ligand>
        <name>ATP</name>
        <dbReference type="ChEBI" id="CHEBI:30616"/>
    </ligand>
</feature>
<dbReference type="Pfam" id="PF13090">
    <property type="entry name" value="PP_kinase_C"/>
    <property type="match status" value="1"/>
</dbReference>
<keyword evidence="3 8" id="KW-0479">Metal-binding</keyword>
<dbReference type="InterPro" id="IPR025198">
    <property type="entry name" value="PPK_N_dom"/>
</dbReference>
<evidence type="ECO:0000256" key="7">
    <source>
        <dbReference type="ARBA" id="ARBA00022842"/>
    </source>
</evidence>
<keyword evidence="5 8" id="KW-0418">Kinase</keyword>
<evidence type="ECO:0000256" key="9">
    <source>
        <dbReference type="RuleBase" id="RU003800"/>
    </source>
</evidence>
<dbReference type="EMBL" id="JAAXPN010000001">
    <property type="protein sequence ID" value="NKZ23322.1"/>
    <property type="molecule type" value="Genomic_DNA"/>
</dbReference>
<evidence type="ECO:0000259" key="11">
    <source>
        <dbReference type="Pfam" id="PF02503"/>
    </source>
</evidence>
<dbReference type="SUPFAM" id="SSF56024">
    <property type="entry name" value="Phospholipase D/nuclease"/>
    <property type="match status" value="2"/>
</dbReference>
<evidence type="ECO:0000313" key="15">
    <source>
        <dbReference type="EMBL" id="NKZ23322.1"/>
    </source>
</evidence>
<sequence length="716" mass="81436">MSENNIFDKPEYFVNRELSWLQFNERVIEEARDRQNPLLDRIRFLAISQNNLDEWFMVRVASLAQMAHAEVKKKDAAGYTPKEQLELISAAASEHVKLQYQTYTRVLVPALKEHGIKIVKPSDLDAATLDYFENYFNREIFPVLTPMADDQTRPFPFLANDSLNIAVRLSKENQAGKTKLFATLQVPDNVFKRVIAVPNQDKHFVLLEDIIKQFVECLFLGYTVKETATYRVLRDMELDVAENEDETPNLLKEVQARLAERERGDVIRLECESTMSQHIKKRLQAALQVANVRTYDVNGPIDLTFLSDVAKQVTDVPALSYPNFTAYEPTELMTGNIFDVIRKNDQLLHHPYDTFKPVVRLIQQAAIDADVLAIKMTLYRVSGDSPIIKALGQAAKNGKQVTVLVEVKARFDEENNVHWAKELERMGVHVIYGLKGLKTHSKIAMVIRREGDEIRRYLHLGTGNYNDVTAHFYTDLGLLTADTNIGIDAANVFNILSGYSEQQYFHELHMSPDGIREFIEAKIDQEIKNAQAGKPAKIQIKVNSVSDAGLVRKLYAASNAGVKVELIVRGIAILRVGIPAVSENIELHSIVGRFLEHSRIYIFANNGQSEVYLSSADLMTRNLNRRVELLFPVHADNLKQRVLSIYNTMWMDNIKTRVLQSDGSYQKIDRRGVQDSLDAQGAFMAEATQKIKAQKHAEKEAELTERFTPLNNPFEE</sequence>
<evidence type="ECO:0000256" key="1">
    <source>
        <dbReference type="ARBA" id="ARBA00022553"/>
    </source>
</evidence>
<feature type="binding site" evidence="8">
    <location>
        <position position="380"/>
    </location>
    <ligand>
        <name>Mg(2+)</name>
        <dbReference type="ChEBI" id="CHEBI:18420"/>
    </ligand>
</feature>
<evidence type="ECO:0000259" key="13">
    <source>
        <dbReference type="Pfam" id="PF13090"/>
    </source>
</evidence>
<evidence type="ECO:0000256" key="2">
    <source>
        <dbReference type="ARBA" id="ARBA00022679"/>
    </source>
</evidence>
<dbReference type="Pfam" id="PF13089">
    <property type="entry name" value="PP_kinase_N"/>
    <property type="match status" value="1"/>
</dbReference>
<dbReference type="NCBIfam" id="TIGR03705">
    <property type="entry name" value="poly_P_kin"/>
    <property type="match status" value="1"/>
</dbReference>
<dbReference type="GO" id="GO:0005524">
    <property type="term" value="F:ATP binding"/>
    <property type="evidence" value="ECO:0007669"/>
    <property type="project" value="UniProtKB-KW"/>
</dbReference>
<feature type="region of interest" description="Disordered" evidence="10">
    <location>
        <begin position="694"/>
        <end position="716"/>
    </location>
</feature>
<dbReference type="EC" id="2.7.4.1" evidence="8 9"/>
<feature type="domain" description="Polyphosphate kinase N-terminal" evidence="12">
    <location>
        <begin position="13"/>
        <end position="119"/>
    </location>
</feature>
<keyword evidence="2 8" id="KW-0808">Transferase</keyword>
<dbReference type="GO" id="GO:0046872">
    <property type="term" value="F:metal ion binding"/>
    <property type="evidence" value="ECO:0007669"/>
    <property type="project" value="UniProtKB-KW"/>
</dbReference>
<keyword evidence="4 8" id="KW-0547">Nucleotide-binding</keyword>
<feature type="active site" description="Phosphohistidine intermediate" evidence="8">
    <location>
        <position position="440"/>
    </location>
</feature>
<dbReference type="PANTHER" id="PTHR30218">
    <property type="entry name" value="POLYPHOSPHATE KINASE"/>
    <property type="match status" value="1"/>
</dbReference>
<dbReference type="GO" id="GO:0009358">
    <property type="term" value="C:polyphosphate kinase complex"/>
    <property type="evidence" value="ECO:0007669"/>
    <property type="project" value="InterPro"/>
</dbReference>
<feature type="binding site" evidence="8">
    <location>
        <position position="51"/>
    </location>
    <ligand>
        <name>ATP</name>
        <dbReference type="ChEBI" id="CHEBI:30616"/>
    </ligand>
</feature>
<evidence type="ECO:0000256" key="6">
    <source>
        <dbReference type="ARBA" id="ARBA00022840"/>
    </source>
</evidence>
<dbReference type="GO" id="GO:0008976">
    <property type="term" value="F:polyphosphate kinase activity"/>
    <property type="evidence" value="ECO:0007669"/>
    <property type="project" value="UniProtKB-UniRule"/>
</dbReference>
<name>A0A7X6N262_9LACO</name>
<dbReference type="NCBIfam" id="NF003920">
    <property type="entry name" value="PRK05443.2-1"/>
    <property type="match status" value="1"/>
</dbReference>
<feature type="compositionally biased region" description="Basic and acidic residues" evidence="10">
    <location>
        <begin position="695"/>
        <end position="705"/>
    </location>
</feature>
<dbReference type="Gene3D" id="3.30.870.10">
    <property type="entry name" value="Endonuclease Chain A"/>
    <property type="match status" value="2"/>
</dbReference>
<dbReference type="InterPro" id="IPR036832">
    <property type="entry name" value="PPK_N_dom_sf"/>
</dbReference>
<evidence type="ECO:0000256" key="3">
    <source>
        <dbReference type="ARBA" id="ARBA00022723"/>
    </source>
</evidence>
<dbReference type="PANTHER" id="PTHR30218:SF0">
    <property type="entry name" value="POLYPHOSPHATE KINASE"/>
    <property type="match status" value="1"/>
</dbReference>
<dbReference type="Gene3D" id="1.20.58.310">
    <property type="entry name" value="Polyphosphate kinase N-terminal domain"/>
    <property type="match status" value="1"/>
</dbReference>
<dbReference type="Pfam" id="PF02503">
    <property type="entry name" value="PP_kinase"/>
    <property type="match status" value="1"/>
</dbReference>
<dbReference type="InterPro" id="IPR003414">
    <property type="entry name" value="PP_kinase"/>
</dbReference>
<feature type="domain" description="Polyphosphate kinase middle" evidence="11">
    <location>
        <begin position="130"/>
        <end position="308"/>
    </location>
</feature>